<evidence type="ECO:0000313" key="7">
    <source>
        <dbReference type="Proteomes" id="UP000031135"/>
    </source>
</evidence>
<gene>
    <name evidence="4 6" type="primary">fliE</name>
    <name evidence="6" type="ORF">CSUB8521_1232</name>
</gene>
<dbReference type="PRINTS" id="PR01006">
    <property type="entry name" value="FLGHOOKFLIE"/>
</dbReference>
<dbReference type="GO" id="GO:0003774">
    <property type="term" value="F:cytoskeletal motor activity"/>
    <property type="evidence" value="ECO:0007669"/>
    <property type="project" value="InterPro"/>
</dbReference>
<reference evidence="6 7" key="1">
    <citation type="journal article" date="2014" name="Genome Biol. Evol.">
        <title>Comparative Genomics of the Campylobacter lari Group.</title>
        <authorList>
            <person name="Miller W.G."/>
            <person name="Yee E."/>
            <person name="Chapman M.H."/>
            <person name="Smith T.P."/>
            <person name="Bono J.L."/>
            <person name="Huynh S."/>
            <person name="Parker C.T."/>
            <person name="Vandamme P."/>
            <person name="Luong K."/>
            <person name="Korlach J."/>
        </authorList>
    </citation>
    <scope>NUCLEOTIDE SEQUENCE [LARGE SCALE GENOMIC DNA]</scope>
    <source>
        <strain evidence="6 7">LMG 24374</strain>
    </source>
</reference>
<evidence type="ECO:0000256" key="2">
    <source>
        <dbReference type="ARBA" id="ARBA00009272"/>
    </source>
</evidence>
<evidence type="ECO:0000256" key="5">
    <source>
        <dbReference type="NCBIfam" id="TIGR00205"/>
    </source>
</evidence>
<proteinExistence type="inferred from homology"/>
<dbReference type="HAMAP" id="MF_00724">
    <property type="entry name" value="FliE"/>
    <property type="match status" value="1"/>
</dbReference>
<dbReference type="RefSeq" id="WP_039664257.1">
    <property type="nucleotide sequence ID" value="NZ_CP007772.1"/>
</dbReference>
<dbReference type="PANTHER" id="PTHR34653:SF1">
    <property type="entry name" value="FLAGELLAR HOOK-BASAL BODY COMPLEX PROTEIN FLIE"/>
    <property type="match status" value="1"/>
</dbReference>
<evidence type="ECO:0000313" key="6">
    <source>
        <dbReference type="EMBL" id="AJC91063.1"/>
    </source>
</evidence>
<dbReference type="Proteomes" id="UP000031135">
    <property type="component" value="Chromosome"/>
</dbReference>
<keyword evidence="3 4" id="KW-0975">Bacterial flagellum</keyword>
<dbReference type="HOGENOM" id="CLU_147249_3_1_7"/>
<dbReference type="EMBL" id="CP007772">
    <property type="protein sequence ID" value="AJC91063.1"/>
    <property type="molecule type" value="Genomic_DNA"/>
</dbReference>
<organism evidence="6 7">
    <name type="scientific">Campylobacter subantarcticus LMG 24374</name>
    <dbReference type="NCBI Taxonomy" id="1388751"/>
    <lineage>
        <taxon>Bacteria</taxon>
        <taxon>Pseudomonadati</taxon>
        <taxon>Campylobacterota</taxon>
        <taxon>Epsilonproteobacteria</taxon>
        <taxon>Campylobacterales</taxon>
        <taxon>Campylobacteraceae</taxon>
        <taxon>Campylobacter</taxon>
    </lineage>
</organism>
<dbReference type="GO" id="GO:0005198">
    <property type="term" value="F:structural molecule activity"/>
    <property type="evidence" value="ECO:0007669"/>
    <property type="project" value="UniProtKB-UniRule"/>
</dbReference>
<name>A0A0A8HAA9_9BACT</name>
<keyword evidence="6" id="KW-0969">Cilium</keyword>
<dbReference type="GO" id="GO:0071973">
    <property type="term" value="P:bacterial-type flagellum-dependent cell motility"/>
    <property type="evidence" value="ECO:0007669"/>
    <property type="project" value="InterPro"/>
</dbReference>
<dbReference type="GO" id="GO:0009425">
    <property type="term" value="C:bacterial-type flagellum basal body"/>
    <property type="evidence" value="ECO:0007669"/>
    <property type="project" value="UniProtKB-SubCell"/>
</dbReference>
<dbReference type="KEGG" id="csm:CSUB8521_1232"/>
<sequence>MNTINGINQFNNIGNKTNNNNNTNIGDEFSSLLKNSINDLNKTQETAEAAMVDIATGEVKDLHQAAIAISKAESSMKFMLEVRNKAINAYKEISRTQI</sequence>
<protein>
    <recommendedName>
        <fullName evidence="4 5">Flagellar hook-basal body complex protein FliE</fullName>
    </recommendedName>
</protein>
<evidence type="ECO:0000256" key="3">
    <source>
        <dbReference type="ARBA" id="ARBA00023143"/>
    </source>
</evidence>
<dbReference type="PANTHER" id="PTHR34653">
    <property type="match status" value="1"/>
</dbReference>
<dbReference type="NCBIfam" id="TIGR00205">
    <property type="entry name" value="fliE"/>
    <property type="match status" value="1"/>
</dbReference>
<dbReference type="OrthoDB" id="285952at2"/>
<dbReference type="InterPro" id="IPR001624">
    <property type="entry name" value="FliE"/>
</dbReference>
<accession>A0A0A8HAA9</accession>
<dbReference type="Pfam" id="PF02049">
    <property type="entry name" value="FliE"/>
    <property type="match status" value="1"/>
</dbReference>
<comment type="similarity">
    <text evidence="2 4">Belongs to the FliE family.</text>
</comment>
<keyword evidence="6" id="KW-0282">Flagellum</keyword>
<dbReference type="AlphaFoldDB" id="A0A0A8HAA9"/>
<comment type="subcellular location">
    <subcellularLocation>
        <location evidence="1 4">Bacterial flagellum basal body</location>
    </subcellularLocation>
</comment>
<evidence type="ECO:0000256" key="1">
    <source>
        <dbReference type="ARBA" id="ARBA00004117"/>
    </source>
</evidence>
<evidence type="ECO:0000256" key="4">
    <source>
        <dbReference type="HAMAP-Rule" id="MF_00724"/>
    </source>
</evidence>
<keyword evidence="6" id="KW-0966">Cell projection</keyword>